<accession>A0A0C9T975</accession>
<evidence type="ECO:0000313" key="3">
    <source>
        <dbReference type="EMBL" id="KII84778.1"/>
    </source>
</evidence>
<feature type="compositionally biased region" description="Basic and acidic residues" evidence="1">
    <location>
        <begin position="51"/>
        <end position="60"/>
    </location>
</feature>
<dbReference type="EMBL" id="KN832569">
    <property type="protein sequence ID" value="KII84778.1"/>
    <property type="molecule type" value="Genomic_DNA"/>
</dbReference>
<dbReference type="PANTHER" id="PTHR34409:SF1">
    <property type="entry name" value="MYB-LIKE DOMAIN-CONTAINING PROTEIN"/>
    <property type="match status" value="1"/>
</dbReference>
<name>A0A0C9T975_PLICR</name>
<dbReference type="Proteomes" id="UP000053263">
    <property type="component" value="Unassembled WGS sequence"/>
</dbReference>
<sequence>MVTRKPKAAKQTKAAGKKRARDVDPEPAGKPKAKKARKPADTPPTPKLVKVKTEPVDRSVTKAAKPAKTRGRQPGAVKYSIPECEALVRYISEKLPIGKAGWQWVMVQYNKWAVAHGFTDRGQTALRTKFEGGFLKTRKPTGVADCPQYLHDAWLAEENIEIKSGTLALDDPEFEDGEASD</sequence>
<dbReference type="PANTHER" id="PTHR34409">
    <property type="entry name" value="SET DOMAIN-CONTAINING PROTEIN"/>
    <property type="match status" value="1"/>
</dbReference>
<dbReference type="OrthoDB" id="99432at2759"/>
<evidence type="ECO:0000259" key="2">
    <source>
        <dbReference type="Pfam" id="PF20681"/>
    </source>
</evidence>
<feature type="region of interest" description="Disordered" evidence="1">
    <location>
        <begin position="1"/>
        <end position="74"/>
    </location>
</feature>
<proteinExistence type="predicted"/>
<dbReference type="HOGENOM" id="CLU_1492551_0_0_1"/>
<keyword evidence="4" id="KW-1185">Reference proteome</keyword>
<dbReference type="InterPro" id="IPR049203">
    <property type="entry name" value="DUF6818"/>
</dbReference>
<dbReference type="AlphaFoldDB" id="A0A0C9T975"/>
<organism evidence="3 4">
    <name type="scientific">Plicaturopsis crispa FD-325 SS-3</name>
    <dbReference type="NCBI Taxonomy" id="944288"/>
    <lineage>
        <taxon>Eukaryota</taxon>
        <taxon>Fungi</taxon>
        <taxon>Dikarya</taxon>
        <taxon>Basidiomycota</taxon>
        <taxon>Agaricomycotina</taxon>
        <taxon>Agaricomycetes</taxon>
        <taxon>Agaricomycetidae</taxon>
        <taxon>Amylocorticiales</taxon>
        <taxon>Amylocorticiaceae</taxon>
        <taxon>Plicatura</taxon>
        <taxon>Plicaturopsis crispa</taxon>
    </lineage>
</organism>
<evidence type="ECO:0000313" key="4">
    <source>
        <dbReference type="Proteomes" id="UP000053263"/>
    </source>
</evidence>
<dbReference type="Pfam" id="PF20681">
    <property type="entry name" value="DUF6818"/>
    <property type="match status" value="1"/>
</dbReference>
<feature type="compositionally biased region" description="Basic residues" evidence="1">
    <location>
        <begin position="1"/>
        <end position="20"/>
    </location>
</feature>
<evidence type="ECO:0000256" key="1">
    <source>
        <dbReference type="SAM" id="MobiDB-lite"/>
    </source>
</evidence>
<feature type="non-terminal residue" evidence="3">
    <location>
        <position position="1"/>
    </location>
</feature>
<feature type="domain" description="DUF6818" evidence="2">
    <location>
        <begin position="96"/>
        <end position="172"/>
    </location>
</feature>
<gene>
    <name evidence="3" type="ORF">PLICRDRAFT_116953</name>
</gene>
<reference evidence="3 4" key="1">
    <citation type="submission" date="2014-06" db="EMBL/GenBank/DDBJ databases">
        <title>Evolutionary Origins and Diversification of the Mycorrhizal Mutualists.</title>
        <authorList>
            <consortium name="DOE Joint Genome Institute"/>
            <consortium name="Mycorrhizal Genomics Consortium"/>
            <person name="Kohler A."/>
            <person name="Kuo A."/>
            <person name="Nagy L.G."/>
            <person name="Floudas D."/>
            <person name="Copeland A."/>
            <person name="Barry K.W."/>
            <person name="Cichocki N."/>
            <person name="Veneault-Fourrey C."/>
            <person name="LaButti K."/>
            <person name="Lindquist E.A."/>
            <person name="Lipzen A."/>
            <person name="Lundell T."/>
            <person name="Morin E."/>
            <person name="Murat C."/>
            <person name="Riley R."/>
            <person name="Ohm R."/>
            <person name="Sun H."/>
            <person name="Tunlid A."/>
            <person name="Henrissat B."/>
            <person name="Grigoriev I.V."/>
            <person name="Hibbett D.S."/>
            <person name="Martin F."/>
        </authorList>
    </citation>
    <scope>NUCLEOTIDE SEQUENCE [LARGE SCALE GENOMIC DNA]</scope>
    <source>
        <strain evidence="3 4">FD-325 SS-3</strain>
    </source>
</reference>
<protein>
    <recommendedName>
        <fullName evidence="2">DUF6818 domain-containing protein</fullName>
    </recommendedName>
</protein>